<reference evidence="2 3" key="1">
    <citation type="journal article" date="2018" name="Nat. Biotechnol.">
        <title>A standardized bacterial taxonomy based on genome phylogeny substantially revises the tree of life.</title>
        <authorList>
            <person name="Parks D.H."/>
            <person name="Chuvochina M."/>
            <person name="Waite D.W."/>
            <person name="Rinke C."/>
            <person name="Skarshewski A."/>
            <person name="Chaumeil P.A."/>
            <person name="Hugenholtz P."/>
        </authorList>
    </citation>
    <scope>NUCLEOTIDE SEQUENCE [LARGE SCALE GENOMIC DNA]</scope>
    <source>
        <strain evidence="2">UBA8672</strain>
    </source>
</reference>
<dbReference type="Pfam" id="PF08984">
    <property type="entry name" value="DUF1858"/>
    <property type="match status" value="1"/>
</dbReference>
<dbReference type="InterPro" id="IPR015077">
    <property type="entry name" value="DUF1858"/>
</dbReference>
<dbReference type="AlphaFoldDB" id="A0A3D5QC52"/>
<sequence length="65" mass="7254">MSITKDQLIADILKENPGSVEVFEKFNMGCVSCLGVQNETLEKGCTMHGLDVNEVLKELKKIEKK</sequence>
<dbReference type="SUPFAM" id="SSF140683">
    <property type="entry name" value="SP0561-like"/>
    <property type="match status" value="1"/>
</dbReference>
<accession>A0A3D5QC52</accession>
<dbReference type="EMBL" id="DPPF01000142">
    <property type="protein sequence ID" value="HCW93407.1"/>
    <property type="molecule type" value="Genomic_DNA"/>
</dbReference>
<dbReference type="RefSeq" id="WP_013887241.1">
    <property type="nucleotide sequence ID" value="NZ_JAAZVV010000072.1"/>
</dbReference>
<evidence type="ECO:0000259" key="1">
    <source>
        <dbReference type="Pfam" id="PF08984"/>
    </source>
</evidence>
<protein>
    <submittedName>
        <fullName evidence="2">DUF1858 domain-containing protein</fullName>
    </submittedName>
</protein>
<proteinExistence type="predicted"/>
<organism evidence="2 3">
    <name type="scientific">Flexistipes sinusarabici</name>
    <dbReference type="NCBI Taxonomy" id="2352"/>
    <lineage>
        <taxon>Bacteria</taxon>
        <taxon>Pseudomonadati</taxon>
        <taxon>Deferribacterota</taxon>
        <taxon>Deferribacteres</taxon>
        <taxon>Deferribacterales</taxon>
        <taxon>Flexistipitaceae</taxon>
        <taxon>Flexistipes</taxon>
    </lineage>
</organism>
<dbReference type="InterPro" id="IPR023883">
    <property type="entry name" value="CHP03980_redox-disulphide"/>
</dbReference>
<dbReference type="NCBIfam" id="TIGR03980">
    <property type="entry name" value="prismane_assoc"/>
    <property type="match status" value="1"/>
</dbReference>
<dbReference type="Proteomes" id="UP000262325">
    <property type="component" value="Unassembled WGS sequence"/>
</dbReference>
<dbReference type="PANTHER" id="PTHR39341:SF1">
    <property type="entry name" value="DUF1858 DOMAIN-CONTAINING PROTEIN"/>
    <property type="match status" value="1"/>
</dbReference>
<dbReference type="PANTHER" id="PTHR39341">
    <property type="entry name" value="BSL7085 PROTEIN"/>
    <property type="match status" value="1"/>
</dbReference>
<comment type="caution">
    <text evidence="2">The sequence shown here is derived from an EMBL/GenBank/DDBJ whole genome shotgun (WGS) entry which is preliminary data.</text>
</comment>
<dbReference type="InterPro" id="IPR038062">
    <property type="entry name" value="ScdA-like_N_sf"/>
</dbReference>
<evidence type="ECO:0000313" key="2">
    <source>
        <dbReference type="EMBL" id="HCW93407.1"/>
    </source>
</evidence>
<gene>
    <name evidence="2" type="ORF">DHM44_06975</name>
</gene>
<name>A0A3D5QC52_FLESI</name>
<feature type="domain" description="DUF1858" evidence="1">
    <location>
        <begin position="3"/>
        <end position="55"/>
    </location>
</feature>
<dbReference type="Gene3D" id="1.10.3910.10">
    <property type="entry name" value="SP0561-like"/>
    <property type="match status" value="1"/>
</dbReference>
<dbReference type="OMA" id="FAAVMRM"/>
<evidence type="ECO:0000313" key="3">
    <source>
        <dbReference type="Proteomes" id="UP000262325"/>
    </source>
</evidence>